<sequence>MLAGLGLKITMYLNKIYQLRDNNNIVHQRKEANKAIMFSSNHISFQYADAFAILAEKHDISINKEVAFRGRLQHFQRLNFPSGVNTGKGNPAKYGWRELFLLALALEYLEIGSTPERSVQEISKFEDNLTIGIAKVVSSHNAEKEAYFLITELSGLLVLRKEHCWADRVKLVTQSEIGMIFSEQGDDRFNSPYAIIDLRQLIGSLLLAVFKMSSFSKDNIVRDLKAWSHDVGVEVAAAVCEGL</sequence>
<dbReference type="AlphaFoldDB" id="A0A6H2DI28"/>
<organism evidence="1 2">
    <name type="scientific">Parasphingorhabdus halotolerans</name>
    <dbReference type="NCBI Taxonomy" id="2725558"/>
    <lineage>
        <taxon>Bacteria</taxon>
        <taxon>Pseudomonadati</taxon>
        <taxon>Pseudomonadota</taxon>
        <taxon>Alphaproteobacteria</taxon>
        <taxon>Sphingomonadales</taxon>
        <taxon>Sphingomonadaceae</taxon>
        <taxon>Parasphingorhabdus</taxon>
    </lineage>
</organism>
<protein>
    <submittedName>
        <fullName evidence="1">Uncharacterized protein</fullName>
    </submittedName>
</protein>
<dbReference type="KEGG" id="phao:HF685_00885"/>
<dbReference type="EMBL" id="CP051217">
    <property type="protein sequence ID" value="QJB68040.1"/>
    <property type="molecule type" value="Genomic_DNA"/>
</dbReference>
<proteinExistence type="predicted"/>
<evidence type="ECO:0000313" key="2">
    <source>
        <dbReference type="Proteomes" id="UP000501600"/>
    </source>
</evidence>
<accession>A0A6H2DI28</accession>
<dbReference type="Proteomes" id="UP000501600">
    <property type="component" value="Chromosome"/>
</dbReference>
<evidence type="ECO:0000313" key="1">
    <source>
        <dbReference type="EMBL" id="QJB68040.1"/>
    </source>
</evidence>
<keyword evidence="2" id="KW-1185">Reference proteome</keyword>
<reference evidence="1 2" key="1">
    <citation type="submission" date="2020-04" db="EMBL/GenBank/DDBJ databases">
        <title>Genome sequence for Sphingorhabdus sp. strain M1.</title>
        <authorList>
            <person name="Park S.-J."/>
        </authorList>
    </citation>
    <scope>NUCLEOTIDE SEQUENCE [LARGE SCALE GENOMIC DNA]</scope>
    <source>
        <strain evidence="1 2">JK6</strain>
    </source>
</reference>
<name>A0A6H2DI28_9SPHN</name>
<gene>
    <name evidence="1" type="ORF">HF685_00885</name>
</gene>
<dbReference type="RefSeq" id="WP_168817778.1">
    <property type="nucleotide sequence ID" value="NZ_CP051217.1"/>
</dbReference>